<dbReference type="CDD" id="cd01300">
    <property type="entry name" value="YtcJ_like"/>
    <property type="match status" value="1"/>
</dbReference>
<dbReference type="Pfam" id="PF07969">
    <property type="entry name" value="Amidohydro_3"/>
    <property type="match status" value="1"/>
</dbReference>
<dbReference type="SUPFAM" id="SSF51556">
    <property type="entry name" value="Metallo-dependent hydrolases"/>
    <property type="match status" value="1"/>
</dbReference>
<gene>
    <name evidence="2" type="ORF">GCM10009825_28170</name>
</gene>
<dbReference type="InterPro" id="IPR032466">
    <property type="entry name" value="Metal_Hydrolase"/>
</dbReference>
<dbReference type="Gene3D" id="3.10.310.70">
    <property type="match status" value="1"/>
</dbReference>
<name>A0ABN2ZD59_9MICC</name>
<sequence>MNPDLILLADTVHTLDGTPEPVQAVAVEDGLIAAVGSRTDATDWRTAGTQVLDLGAATLTPGLVDSHIHPVLGLDMTGGRDLSGARTLTEVRQLLHAEAAAAAPGGWVRGWGLDPNLFGSSRVHREAVDDVVAGRPTLIRLFDGHSALASVRALELAGVTGPRVFEQAAEVVCDDDGVPTGLLLEAAAVDLVERHAPTEPFATRKSRLAELLRRFARSGLTGGHVMDLGAGSLELYRALENDGDLPLRLRCAAWCMPGSGETEWAELAMMLREGGRRWSVDAIKLFVDGTIDNGTAWLFEPDSYGQSTAPFWPRPQEYAEAVRYFAGRGIPTATHAIGDAGVAHVLDALESLPSSTPATVHRVEHIESIPDNLIKRFARLDVVASMQPTHCTHYSRADHSDNWSTRLGRERADRAWRCQDLRKEGVTLALGSDWPIAPFEPLPIMADARLRRRAGQPDESPIGPGQALTALQALEGYTSHAARAAGLFHSTGSISVGKRADVTAFERDPLTADPDDLAGSNILGTVVDGDIQFMLDRVE</sequence>
<dbReference type="Proteomes" id="UP001500102">
    <property type="component" value="Unassembled WGS sequence"/>
</dbReference>
<dbReference type="PANTHER" id="PTHR22642">
    <property type="entry name" value="IMIDAZOLONEPROPIONASE"/>
    <property type="match status" value="1"/>
</dbReference>
<dbReference type="Gene3D" id="2.30.40.10">
    <property type="entry name" value="Urease, subunit C, domain 1"/>
    <property type="match status" value="1"/>
</dbReference>
<keyword evidence="3" id="KW-1185">Reference proteome</keyword>
<evidence type="ECO:0000313" key="3">
    <source>
        <dbReference type="Proteomes" id="UP001500102"/>
    </source>
</evidence>
<comment type="caution">
    <text evidence="2">The sequence shown here is derived from an EMBL/GenBank/DDBJ whole genome shotgun (WGS) entry which is preliminary data.</text>
</comment>
<dbReference type="InterPro" id="IPR013108">
    <property type="entry name" value="Amidohydro_3"/>
</dbReference>
<evidence type="ECO:0000313" key="2">
    <source>
        <dbReference type="EMBL" id="GAA2140435.1"/>
    </source>
</evidence>
<dbReference type="SUPFAM" id="SSF51338">
    <property type="entry name" value="Composite domain of metallo-dependent hydrolases"/>
    <property type="match status" value="1"/>
</dbReference>
<dbReference type="InterPro" id="IPR011059">
    <property type="entry name" value="Metal-dep_hydrolase_composite"/>
</dbReference>
<accession>A0ABN2ZD59</accession>
<feature type="domain" description="Amidohydrolase 3" evidence="1">
    <location>
        <begin position="50"/>
        <end position="531"/>
    </location>
</feature>
<evidence type="ECO:0000259" key="1">
    <source>
        <dbReference type="Pfam" id="PF07969"/>
    </source>
</evidence>
<organism evidence="2 3">
    <name type="scientific">Arthrobacter humicola</name>
    <dbReference type="NCBI Taxonomy" id="409291"/>
    <lineage>
        <taxon>Bacteria</taxon>
        <taxon>Bacillati</taxon>
        <taxon>Actinomycetota</taxon>
        <taxon>Actinomycetes</taxon>
        <taxon>Micrococcales</taxon>
        <taxon>Micrococcaceae</taxon>
        <taxon>Arthrobacter</taxon>
    </lineage>
</organism>
<dbReference type="RefSeq" id="WP_344366963.1">
    <property type="nucleotide sequence ID" value="NZ_BAAAQB010000037.1"/>
</dbReference>
<proteinExistence type="predicted"/>
<dbReference type="PANTHER" id="PTHR22642:SF2">
    <property type="entry name" value="PROTEIN LONG AFTER FAR-RED 3"/>
    <property type="match status" value="1"/>
</dbReference>
<protein>
    <submittedName>
        <fullName evidence="2">Amidohydrolase</fullName>
    </submittedName>
</protein>
<reference evidence="2 3" key="1">
    <citation type="journal article" date="2019" name="Int. J. Syst. Evol. Microbiol.">
        <title>The Global Catalogue of Microorganisms (GCM) 10K type strain sequencing project: providing services to taxonomists for standard genome sequencing and annotation.</title>
        <authorList>
            <consortium name="The Broad Institute Genomics Platform"/>
            <consortium name="The Broad Institute Genome Sequencing Center for Infectious Disease"/>
            <person name="Wu L."/>
            <person name="Ma J."/>
        </authorList>
    </citation>
    <scope>NUCLEOTIDE SEQUENCE [LARGE SCALE GENOMIC DNA]</scope>
    <source>
        <strain evidence="2 3">JCM 15921</strain>
    </source>
</reference>
<dbReference type="EMBL" id="BAAAQB010000037">
    <property type="protein sequence ID" value="GAA2140435.1"/>
    <property type="molecule type" value="Genomic_DNA"/>
</dbReference>
<dbReference type="InterPro" id="IPR033932">
    <property type="entry name" value="YtcJ-like"/>
</dbReference>
<dbReference type="Gene3D" id="3.20.20.140">
    <property type="entry name" value="Metal-dependent hydrolases"/>
    <property type="match status" value="1"/>
</dbReference>